<evidence type="ECO:0000256" key="1">
    <source>
        <dbReference type="SAM" id="Coils"/>
    </source>
</evidence>
<keyword evidence="6" id="KW-1185">Reference proteome</keyword>
<organism evidence="3">
    <name type="scientific">Cladocopium goreaui</name>
    <dbReference type="NCBI Taxonomy" id="2562237"/>
    <lineage>
        <taxon>Eukaryota</taxon>
        <taxon>Sar</taxon>
        <taxon>Alveolata</taxon>
        <taxon>Dinophyceae</taxon>
        <taxon>Suessiales</taxon>
        <taxon>Symbiodiniaceae</taxon>
        <taxon>Cladocopium</taxon>
    </lineage>
</organism>
<feature type="region of interest" description="Disordered" evidence="2">
    <location>
        <begin position="280"/>
        <end position="307"/>
    </location>
</feature>
<dbReference type="OrthoDB" id="10526112at2759"/>
<dbReference type="EMBL" id="CAMXCT020002300">
    <property type="protein sequence ID" value="CAL1150536.1"/>
    <property type="molecule type" value="Genomic_DNA"/>
</dbReference>
<reference evidence="3" key="1">
    <citation type="submission" date="2022-10" db="EMBL/GenBank/DDBJ databases">
        <authorList>
            <person name="Chen Y."/>
            <person name="Dougan E. K."/>
            <person name="Chan C."/>
            <person name="Rhodes N."/>
            <person name="Thang M."/>
        </authorList>
    </citation>
    <scope>NUCLEOTIDE SEQUENCE</scope>
</reference>
<reference evidence="4" key="2">
    <citation type="submission" date="2024-04" db="EMBL/GenBank/DDBJ databases">
        <authorList>
            <person name="Chen Y."/>
            <person name="Shah S."/>
            <person name="Dougan E. K."/>
            <person name="Thang M."/>
            <person name="Chan C."/>
        </authorList>
    </citation>
    <scope>NUCLEOTIDE SEQUENCE [LARGE SCALE GENOMIC DNA]</scope>
</reference>
<evidence type="ECO:0000313" key="5">
    <source>
        <dbReference type="EMBL" id="CAL4784473.1"/>
    </source>
</evidence>
<name>A0A9P1G2J5_9DINO</name>
<evidence type="ECO:0000256" key="2">
    <source>
        <dbReference type="SAM" id="MobiDB-lite"/>
    </source>
</evidence>
<feature type="coiled-coil region" evidence="1">
    <location>
        <begin position="168"/>
        <end position="209"/>
    </location>
</feature>
<accession>A0A9P1G2J5</accession>
<dbReference type="AlphaFoldDB" id="A0A9P1G2J5"/>
<sequence length="307" mass="35118">MQGVLCENSSPWPSYPGRLLAAEDEERRALQEEFLQSETASVRLLRDADALEAEMKEATKSQHEEMNYSKLQLAALREELLSAHDHVRGWRQERDSEAEAASVTHEAYLAESRSSLRQHESLRAEARTRLSEVASMEDFQRSLDGQAKVLQNELSKVAYSIGQRDHELKVKDTELQEVRENLSGIQDEMDEVNSQLKVQCQRVQRVERELSLSSDLGEKVKNMRLMLQESHSGIAQLCALVNQERQKRDQYTQGLKQQRLRTELLLQLLHHFKNRTQELAPQSLPDVLAPSVDAPQEPMTPQPRAMG</sequence>
<evidence type="ECO:0000313" key="3">
    <source>
        <dbReference type="EMBL" id="CAI3997161.1"/>
    </source>
</evidence>
<evidence type="ECO:0000313" key="4">
    <source>
        <dbReference type="EMBL" id="CAL1150536.1"/>
    </source>
</evidence>
<dbReference type="EMBL" id="CAMXCT010002300">
    <property type="protein sequence ID" value="CAI3997161.1"/>
    <property type="molecule type" value="Genomic_DNA"/>
</dbReference>
<keyword evidence="1" id="KW-0175">Coiled coil</keyword>
<dbReference type="EMBL" id="CAMXCT030002300">
    <property type="protein sequence ID" value="CAL4784473.1"/>
    <property type="molecule type" value="Genomic_DNA"/>
</dbReference>
<comment type="caution">
    <text evidence="3">The sequence shown here is derived from an EMBL/GenBank/DDBJ whole genome shotgun (WGS) entry which is preliminary data.</text>
</comment>
<evidence type="ECO:0000313" key="6">
    <source>
        <dbReference type="Proteomes" id="UP001152797"/>
    </source>
</evidence>
<protein>
    <submittedName>
        <fullName evidence="5">Pumilio-like 3</fullName>
    </submittedName>
</protein>
<gene>
    <name evidence="3" type="ORF">C1SCF055_LOCUS23572</name>
</gene>
<proteinExistence type="predicted"/>
<dbReference type="Proteomes" id="UP001152797">
    <property type="component" value="Unassembled WGS sequence"/>
</dbReference>